<organism evidence="1">
    <name type="scientific">freshwater metagenome</name>
    <dbReference type="NCBI Taxonomy" id="449393"/>
    <lineage>
        <taxon>unclassified sequences</taxon>
        <taxon>metagenomes</taxon>
        <taxon>ecological metagenomes</taxon>
    </lineage>
</organism>
<gene>
    <name evidence="1" type="ORF">UFOPK1506_00712</name>
</gene>
<dbReference type="AlphaFoldDB" id="A0A6J6CVU3"/>
<proteinExistence type="predicted"/>
<name>A0A6J6CVU3_9ZZZZ</name>
<accession>A0A6J6CVU3</accession>
<protein>
    <submittedName>
        <fullName evidence="1">Unannotated protein</fullName>
    </submittedName>
</protein>
<evidence type="ECO:0000313" key="1">
    <source>
        <dbReference type="EMBL" id="CAB4555256.1"/>
    </source>
</evidence>
<reference evidence="1" key="1">
    <citation type="submission" date="2020-05" db="EMBL/GenBank/DDBJ databases">
        <authorList>
            <person name="Chiriac C."/>
            <person name="Salcher M."/>
            <person name="Ghai R."/>
            <person name="Kavagutti S V."/>
        </authorList>
    </citation>
    <scope>NUCLEOTIDE SEQUENCE</scope>
</reference>
<sequence length="54" mass="5695">MSSTPCKEKYPDANATVATLSRSLMLAPGKIPTRAPIIDLMKKLSNSKVSSSSA</sequence>
<dbReference type="EMBL" id="CAEZSV010000119">
    <property type="protein sequence ID" value="CAB4555256.1"/>
    <property type="molecule type" value="Genomic_DNA"/>
</dbReference>